<feature type="compositionally biased region" description="Low complexity" evidence="1">
    <location>
        <begin position="376"/>
        <end position="386"/>
    </location>
</feature>
<dbReference type="CDD" id="cd05687">
    <property type="entry name" value="S1_RPS1_repeat_ec1_hs1"/>
    <property type="match status" value="1"/>
</dbReference>
<name>A0A1F7UUY3_9BACT</name>
<dbReference type="GO" id="GO:0003676">
    <property type="term" value="F:nucleic acid binding"/>
    <property type="evidence" value="ECO:0007669"/>
    <property type="project" value="InterPro"/>
</dbReference>
<dbReference type="EMBL" id="MGEJ01000005">
    <property type="protein sequence ID" value="OGL81487.1"/>
    <property type="molecule type" value="Genomic_DNA"/>
</dbReference>
<feature type="region of interest" description="Disordered" evidence="1">
    <location>
        <begin position="366"/>
        <end position="386"/>
    </location>
</feature>
<dbReference type="Proteomes" id="UP000176897">
    <property type="component" value="Unassembled WGS sequence"/>
</dbReference>
<dbReference type="SMART" id="SM00316">
    <property type="entry name" value="S1"/>
    <property type="match status" value="4"/>
</dbReference>
<evidence type="ECO:0000256" key="1">
    <source>
        <dbReference type="SAM" id="MobiDB-lite"/>
    </source>
</evidence>
<dbReference type="PANTHER" id="PTHR47559">
    <property type="entry name" value="OS03G0844900 PROTEIN"/>
    <property type="match status" value="1"/>
</dbReference>
<gene>
    <name evidence="3" type="ORF">A3B21_03910</name>
</gene>
<dbReference type="InterPro" id="IPR035104">
    <property type="entry name" value="Ribosomal_protein_S1-like"/>
</dbReference>
<organism evidence="3 4">
    <name type="scientific">Candidatus Uhrbacteria bacterium RIFCSPLOWO2_01_FULL_47_24</name>
    <dbReference type="NCBI Taxonomy" id="1802401"/>
    <lineage>
        <taxon>Bacteria</taxon>
        <taxon>Candidatus Uhriibacteriota</taxon>
    </lineage>
</organism>
<reference evidence="3 4" key="1">
    <citation type="journal article" date="2016" name="Nat. Commun.">
        <title>Thousands of microbial genomes shed light on interconnected biogeochemical processes in an aquifer system.</title>
        <authorList>
            <person name="Anantharaman K."/>
            <person name="Brown C.T."/>
            <person name="Hug L.A."/>
            <person name="Sharon I."/>
            <person name="Castelle C.J."/>
            <person name="Probst A.J."/>
            <person name="Thomas B.C."/>
            <person name="Singh A."/>
            <person name="Wilkins M.J."/>
            <person name="Karaoz U."/>
            <person name="Brodie E.L."/>
            <person name="Williams K.H."/>
            <person name="Hubbard S.S."/>
            <person name="Banfield J.F."/>
        </authorList>
    </citation>
    <scope>NUCLEOTIDE SEQUENCE [LARGE SCALE GENOMIC DNA]</scope>
</reference>
<dbReference type="InterPro" id="IPR012340">
    <property type="entry name" value="NA-bd_OB-fold"/>
</dbReference>
<accession>A0A1F7UUY3</accession>
<feature type="domain" description="S1 motif" evidence="2">
    <location>
        <begin position="108"/>
        <end position="191"/>
    </location>
</feature>
<evidence type="ECO:0000259" key="2">
    <source>
        <dbReference type="PROSITE" id="PS50126"/>
    </source>
</evidence>
<dbReference type="STRING" id="1802401.A3B21_03910"/>
<dbReference type="InterPro" id="IPR003029">
    <property type="entry name" value="S1_domain"/>
</dbReference>
<sequence>MPTIIATPVSEELKKLFSTKDFVQVPKEGDTVKGTIIAISPREVLIDIDGYKTGIVRGEELQDKEAASRLKVGDQVEATVLDLENEEGHVELSLKFAGKVRAAQTALDAKITGMTVDVKIVDANRGGLMAIWSQMTGFIPVSQLSPEHYPRVPGGDKGKILEKLRSFIGTTIRAKVLDCDPKEDKLIFSEKALWEEEQKDLLTKYKVGDVVEGVITAIADFGVFVGFDGLEGLVHISEIAWQRIDNPSDLVKVDDKARAQILNIQGSKIFLSIKALQTDPWKNVHERYAVGQEVSGRVLKVNPFGLFVELDPEIHGLAHVSELTIKPGITLEDQIKPGDTRTFKIVSIELEHHRLGLSEKALKKEESVVEEPSSEPPVVASTEPVV</sequence>
<dbReference type="InterPro" id="IPR052757">
    <property type="entry name" value="Ribosomal_protein_S1"/>
</dbReference>
<evidence type="ECO:0000313" key="4">
    <source>
        <dbReference type="Proteomes" id="UP000176897"/>
    </source>
</evidence>
<proteinExistence type="predicted"/>
<dbReference type="PRINTS" id="PR00681">
    <property type="entry name" value="RIBOSOMALS1"/>
</dbReference>
<dbReference type="SUPFAM" id="SSF50249">
    <property type="entry name" value="Nucleic acid-binding proteins"/>
    <property type="match status" value="4"/>
</dbReference>
<protein>
    <recommendedName>
        <fullName evidence="2">S1 motif domain-containing protein</fullName>
    </recommendedName>
</protein>
<evidence type="ECO:0000313" key="3">
    <source>
        <dbReference type="EMBL" id="OGL81487.1"/>
    </source>
</evidence>
<feature type="domain" description="S1 motif" evidence="2">
    <location>
        <begin position="291"/>
        <end position="360"/>
    </location>
</feature>
<dbReference type="PROSITE" id="PS50126">
    <property type="entry name" value="S1"/>
    <property type="match status" value="4"/>
</dbReference>
<feature type="domain" description="S1 motif" evidence="2">
    <location>
        <begin position="208"/>
        <end position="274"/>
    </location>
</feature>
<dbReference type="Pfam" id="PF00575">
    <property type="entry name" value="S1"/>
    <property type="match status" value="3"/>
</dbReference>
<dbReference type="PANTHER" id="PTHR47559:SF1">
    <property type="entry name" value="OS03G0844900 PROTEIN"/>
    <property type="match status" value="1"/>
</dbReference>
<feature type="domain" description="S1 motif" evidence="2">
    <location>
        <begin position="29"/>
        <end position="95"/>
    </location>
</feature>
<dbReference type="AlphaFoldDB" id="A0A1F7UUY3"/>
<dbReference type="Gene3D" id="2.40.50.140">
    <property type="entry name" value="Nucleic acid-binding proteins"/>
    <property type="match status" value="4"/>
</dbReference>
<comment type="caution">
    <text evidence="3">The sequence shown here is derived from an EMBL/GenBank/DDBJ whole genome shotgun (WGS) entry which is preliminary data.</text>
</comment>